<dbReference type="AlphaFoldDB" id="A0A914HR98"/>
<sequence length="656" mass="72983">MKKLQPFDGGGIDLLLSRVSYQLTDLLRSPLAFCFGTLTALYLRMKLLGGLGANLTSSIRGNWTAAATDMAKKVNPMVAVDQLLQTATDLLGGLLSQLQTLLSAVQLILPIIVGIFALFCAFFLLLARANRQNCPAEVRKNWWRKYHRRTEANNANVSQVPCRWIKSLRTSTIALVELVDHVNRFLSVLTIFLPVFIVSLALFLIMIIALLALSIFLQFKRHINQSRGEKMEGNGASRMRRPEEGEAAYGIQWSRPHQEEAIPSPPSEMTSPTSPTGEGIPLPSVTLLEGKEGRRRFWPIRPTHFQVPIMKELLILLTMSVQLQFLLAYPQLPTPYSYPPMSSLVGMEPIMPANFPLGGGFGGSSPNSMNSLLIRNSPYQAPIPTMPGASPFALNQQLGGSEAPMQQPIFPNGKYGLGPSAAVLPSEIPMDVLVGRQIGLNELSQSASSSGGRPSVSVGSFSRGMAPQYGHGMNMMQQEFVGPLNSQPAHSTIPDIINQSPLASMPTQPVINAETYSDPNSSSLPVFLRGAPQDQIDEFKRIIRQQNGTYAEQIQQIDALVQRMEPKRQMLYREFMHENDEREHLHRDRVHKTVGEMSEKAQEQFTKISATLRNPNVPDQERWDRVLQLYGKMEPELRNEFEQKFKGFPTFGPTSH</sequence>
<protein>
    <submittedName>
        <fullName evidence="4">DUF148 domain-containing protein</fullName>
    </submittedName>
</protein>
<evidence type="ECO:0000256" key="1">
    <source>
        <dbReference type="SAM" id="MobiDB-lite"/>
    </source>
</evidence>
<dbReference type="Proteomes" id="UP000887572">
    <property type="component" value="Unplaced"/>
</dbReference>
<dbReference type="PANTHER" id="PTHR21593:SF36">
    <property type="entry name" value="DUF148 DOMAIN-CONTAINING PROTEIN-RELATED"/>
    <property type="match status" value="1"/>
</dbReference>
<evidence type="ECO:0000313" key="4">
    <source>
        <dbReference type="WBParaSite" id="Gr19_v10_g373.t5"/>
    </source>
</evidence>
<keyword evidence="2" id="KW-0472">Membrane</keyword>
<feature type="compositionally biased region" description="Low complexity" evidence="1">
    <location>
        <begin position="267"/>
        <end position="276"/>
    </location>
</feature>
<evidence type="ECO:0000313" key="3">
    <source>
        <dbReference type="Proteomes" id="UP000887572"/>
    </source>
</evidence>
<reference evidence="4" key="1">
    <citation type="submission" date="2022-11" db="UniProtKB">
        <authorList>
            <consortium name="WormBaseParasite"/>
        </authorList>
    </citation>
    <scope>IDENTIFICATION</scope>
</reference>
<dbReference type="WBParaSite" id="Gr19_v10_g373.t5">
    <property type="protein sequence ID" value="Gr19_v10_g373.t5"/>
    <property type="gene ID" value="Gr19_v10_g373"/>
</dbReference>
<organism evidence="3 4">
    <name type="scientific">Globodera rostochiensis</name>
    <name type="common">Golden nematode worm</name>
    <name type="synonym">Heterodera rostochiensis</name>
    <dbReference type="NCBI Taxonomy" id="31243"/>
    <lineage>
        <taxon>Eukaryota</taxon>
        <taxon>Metazoa</taxon>
        <taxon>Ecdysozoa</taxon>
        <taxon>Nematoda</taxon>
        <taxon>Chromadorea</taxon>
        <taxon>Rhabditida</taxon>
        <taxon>Tylenchina</taxon>
        <taxon>Tylenchomorpha</taxon>
        <taxon>Tylenchoidea</taxon>
        <taxon>Heteroderidae</taxon>
        <taxon>Heteroderinae</taxon>
        <taxon>Globodera</taxon>
    </lineage>
</organism>
<name>A0A914HR98_GLORO</name>
<dbReference type="InterPro" id="IPR052823">
    <property type="entry name" value="SXP/RAL-2_related"/>
</dbReference>
<dbReference type="PANTHER" id="PTHR21593">
    <property type="entry name" value="PRION-LIKE- Q/N-RICH -DOMAIN-BEARING PROTEIN PROTEIN"/>
    <property type="match status" value="1"/>
</dbReference>
<evidence type="ECO:0000256" key="2">
    <source>
        <dbReference type="SAM" id="Phobius"/>
    </source>
</evidence>
<keyword evidence="2" id="KW-1133">Transmembrane helix</keyword>
<keyword evidence="2" id="KW-0812">Transmembrane</keyword>
<feature type="transmembrane region" description="Helical" evidence="2">
    <location>
        <begin position="107"/>
        <end position="127"/>
    </location>
</feature>
<proteinExistence type="predicted"/>
<feature type="region of interest" description="Disordered" evidence="1">
    <location>
        <begin position="257"/>
        <end position="284"/>
    </location>
</feature>
<keyword evidence="3" id="KW-1185">Reference proteome</keyword>
<accession>A0A914HR98</accession>
<feature type="transmembrane region" description="Helical" evidence="2">
    <location>
        <begin position="191"/>
        <end position="217"/>
    </location>
</feature>